<protein>
    <submittedName>
        <fullName evidence="1">Uncharacterized protein</fullName>
    </submittedName>
</protein>
<accession>A0ABQ9E7D8</accession>
<comment type="caution">
    <text evidence="1">The sequence shown here is derived from an EMBL/GenBank/DDBJ whole genome shotgun (WGS) entry which is preliminary data.</text>
</comment>
<name>A0ABQ9E7D8_TEGGR</name>
<proteinExistence type="predicted"/>
<evidence type="ECO:0000313" key="2">
    <source>
        <dbReference type="Proteomes" id="UP001217089"/>
    </source>
</evidence>
<evidence type="ECO:0000313" key="1">
    <source>
        <dbReference type="EMBL" id="KAJ8299681.1"/>
    </source>
</evidence>
<keyword evidence="2" id="KW-1185">Reference proteome</keyword>
<dbReference type="EMBL" id="JARBDR010000921">
    <property type="protein sequence ID" value="KAJ8299681.1"/>
    <property type="molecule type" value="Genomic_DNA"/>
</dbReference>
<organism evidence="1 2">
    <name type="scientific">Tegillarca granosa</name>
    <name type="common">Malaysian cockle</name>
    <name type="synonym">Anadara granosa</name>
    <dbReference type="NCBI Taxonomy" id="220873"/>
    <lineage>
        <taxon>Eukaryota</taxon>
        <taxon>Metazoa</taxon>
        <taxon>Spiralia</taxon>
        <taxon>Lophotrochozoa</taxon>
        <taxon>Mollusca</taxon>
        <taxon>Bivalvia</taxon>
        <taxon>Autobranchia</taxon>
        <taxon>Pteriomorphia</taxon>
        <taxon>Arcoida</taxon>
        <taxon>Arcoidea</taxon>
        <taxon>Arcidae</taxon>
        <taxon>Tegillarca</taxon>
    </lineage>
</organism>
<sequence>MKEFMNADAEASLVAQMSLEDGEKSSVLDLGYLGACDLIFSTITNVFHTFLNIVFLKTKNTTHNFMFVLGSEISQNGLPEDKRFTTKLTAFVYMGVKGYSPDLVGISQHLPNPNMYDEAELGEFRARSPEDCHIQSTVPVSSSTSGSNVKF</sequence>
<dbReference type="Proteomes" id="UP001217089">
    <property type="component" value="Unassembled WGS sequence"/>
</dbReference>
<reference evidence="1 2" key="1">
    <citation type="submission" date="2022-12" db="EMBL/GenBank/DDBJ databases">
        <title>Chromosome-level genome of Tegillarca granosa.</title>
        <authorList>
            <person name="Kim J."/>
        </authorList>
    </citation>
    <scope>NUCLEOTIDE SEQUENCE [LARGE SCALE GENOMIC DNA]</scope>
    <source>
        <strain evidence="1">Teg-2019</strain>
        <tissue evidence="1">Adductor muscle</tissue>
    </source>
</reference>
<gene>
    <name evidence="1" type="ORF">KUTeg_023741</name>
</gene>